<accession>A0A1S1C3F4</accession>
<comment type="pathway">
    <text evidence="1">Aromatic compound metabolism; 4-hydroxyphenylacetate degradation; pyruvate and succinate semialdehyde from 4-hydroxyphenylacetate: step 1/7.</text>
</comment>
<gene>
    <name evidence="9" type="primary">hpaC</name>
    <name evidence="11" type="ORF">CAZ10_30690</name>
    <name evidence="9" type="ORF">GNQ48_26000</name>
    <name evidence="10" type="ORF">GUL26_25565</name>
</gene>
<reference evidence="9 13" key="2">
    <citation type="submission" date="2019-11" db="EMBL/GenBank/DDBJ databases">
        <title>Genomes of ocular Pseudomonas aeruginosa isolates.</title>
        <authorList>
            <person name="Khan M."/>
            <person name="Rice S.A."/>
            <person name="Willcox M.D.P."/>
            <person name="Stapleton F."/>
        </authorList>
    </citation>
    <scope>NUCLEOTIDE SEQUENCE [LARGE SCALE GENOMIC DNA]</scope>
    <source>
        <strain evidence="9 13">PA221</strain>
    </source>
</reference>
<keyword evidence="6 9" id="KW-0560">Oxidoreductase</keyword>
<evidence type="ECO:0000256" key="5">
    <source>
        <dbReference type="ARBA" id="ARBA00022797"/>
    </source>
</evidence>
<dbReference type="Proteomes" id="UP000644192">
    <property type="component" value="Unassembled WGS sequence"/>
</dbReference>
<dbReference type="Pfam" id="PF01613">
    <property type="entry name" value="Flavin_Reduct"/>
    <property type="match status" value="1"/>
</dbReference>
<sequence length="170" mass="18616">MSQLEPRQQAFRNAMAHLSAAVNVITSNGPAGRCGITATAVCSVTDSPPTLMLCINRNSEMNTVFKANGRLCVNVLSGEHEEVARHFAGMTEVPMERRFALHDWREGLAGLPVLHGALANLQGRIAEVQEIGTHSVLLLELEDIQVLEQGDGLVYFSRSFHRLQCPRRAA</sequence>
<evidence type="ECO:0000259" key="8">
    <source>
        <dbReference type="SMART" id="SM00903"/>
    </source>
</evidence>
<name>A0A072ZDW9_PSEAI</name>
<dbReference type="InterPro" id="IPR050268">
    <property type="entry name" value="NADH-dep_flavin_reductase"/>
</dbReference>
<dbReference type="NCBIfam" id="TIGR02296">
    <property type="entry name" value="HpaC"/>
    <property type="match status" value="1"/>
</dbReference>
<comment type="similarity">
    <text evidence="2">Belongs to the non-flavoprotein flavin reductase family. HpaC subfamily.</text>
</comment>
<organism evidence="9 13">
    <name type="scientific">Pseudomonas aeruginosa</name>
    <dbReference type="NCBI Taxonomy" id="287"/>
    <lineage>
        <taxon>Bacteria</taxon>
        <taxon>Pseudomonadati</taxon>
        <taxon>Pseudomonadota</taxon>
        <taxon>Gammaproteobacteria</taxon>
        <taxon>Pseudomonadales</taxon>
        <taxon>Pseudomonadaceae</taxon>
        <taxon>Pseudomonas</taxon>
    </lineage>
</organism>
<dbReference type="GO" id="GO:0042537">
    <property type="term" value="P:benzene-containing compound metabolic process"/>
    <property type="evidence" value="ECO:0007669"/>
    <property type="project" value="InterPro"/>
</dbReference>
<dbReference type="UniPathway" id="UPA00208">
    <property type="reaction ID" value="UER00416"/>
</dbReference>
<comment type="caution">
    <text evidence="9">The sequence shown here is derived from an EMBL/GenBank/DDBJ whole genome shotgun (WGS) entry which is preliminary data.</text>
</comment>
<dbReference type="SUPFAM" id="SSF50475">
    <property type="entry name" value="FMN-binding split barrel"/>
    <property type="match status" value="1"/>
</dbReference>
<dbReference type="PANTHER" id="PTHR30466:SF1">
    <property type="entry name" value="FMN REDUCTASE (NADH) RUTF"/>
    <property type="match status" value="1"/>
</dbReference>
<dbReference type="Proteomes" id="UP000433532">
    <property type="component" value="Unassembled WGS sequence"/>
</dbReference>
<dbReference type="GO" id="GO:0042602">
    <property type="term" value="F:riboflavin reductase (NADPH) activity"/>
    <property type="evidence" value="ECO:0007669"/>
    <property type="project" value="TreeGrafter"/>
</dbReference>
<dbReference type="Gene3D" id="2.30.110.10">
    <property type="entry name" value="Electron Transport, Fmn-binding Protein, Chain A"/>
    <property type="match status" value="1"/>
</dbReference>
<proteinExistence type="inferred from homology"/>
<evidence type="ECO:0000256" key="2">
    <source>
        <dbReference type="ARBA" id="ARBA00006032"/>
    </source>
</evidence>
<dbReference type="GO" id="GO:0016651">
    <property type="term" value="F:oxidoreductase activity, acting on NAD(P)H"/>
    <property type="evidence" value="ECO:0007669"/>
    <property type="project" value="InterPro"/>
</dbReference>
<dbReference type="GO" id="GO:0004497">
    <property type="term" value="F:monooxygenase activity"/>
    <property type="evidence" value="ECO:0007669"/>
    <property type="project" value="UniProtKB-KW"/>
</dbReference>
<dbReference type="InterPro" id="IPR012349">
    <property type="entry name" value="Split_barrel_FMN-bd"/>
</dbReference>
<dbReference type="EMBL" id="NFFZ01000023">
    <property type="protein sequence ID" value="OTI56179.1"/>
    <property type="molecule type" value="Genomic_DNA"/>
</dbReference>
<dbReference type="EMBL" id="WOAD01000030">
    <property type="protein sequence ID" value="MUI38464.1"/>
    <property type="molecule type" value="Genomic_DNA"/>
</dbReference>
<dbReference type="InterPro" id="IPR011982">
    <property type="entry name" value="HPA_mOase_red"/>
</dbReference>
<reference evidence="10" key="3">
    <citation type="submission" date="2020-01" db="EMBL/GenBank/DDBJ databases">
        <title>Bacteria Cultured from War Wounds Associated with the Conflict in Eastern Ukraine.</title>
        <authorList>
            <person name="Snesrud E."/>
            <person name="Galac M.R."/>
            <person name="Mc Gann P."/>
            <person name="Valentine K."/>
            <person name="Viacheslav K."/>
        </authorList>
    </citation>
    <scope>NUCLEOTIDE SEQUENCE</scope>
    <source>
        <strain evidence="10">VNMU148</strain>
    </source>
</reference>
<dbReference type="RefSeq" id="WP_003104531.1">
    <property type="nucleotide sequence ID" value="NZ_AP014651.1"/>
</dbReference>
<evidence type="ECO:0000256" key="4">
    <source>
        <dbReference type="ARBA" id="ARBA00022630"/>
    </source>
</evidence>
<evidence type="ECO:0000256" key="3">
    <source>
        <dbReference type="ARBA" id="ARBA00015398"/>
    </source>
</evidence>
<evidence type="ECO:0000256" key="7">
    <source>
        <dbReference type="ARBA" id="ARBA00023027"/>
    </source>
</evidence>
<dbReference type="GO" id="GO:0006208">
    <property type="term" value="P:pyrimidine nucleobase catabolic process"/>
    <property type="evidence" value="ECO:0007669"/>
    <property type="project" value="TreeGrafter"/>
</dbReference>
<dbReference type="GO" id="GO:0010181">
    <property type="term" value="F:FMN binding"/>
    <property type="evidence" value="ECO:0007669"/>
    <property type="project" value="InterPro"/>
</dbReference>
<keyword evidence="4" id="KW-0285">Flavoprotein</keyword>
<dbReference type="FunFam" id="2.30.110.10:FF:000002">
    <property type="entry name" value="FMN reductase (NADH) RutF"/>
    <property type="match status" value="1"/>
</dbReference>
<reference evidence="11 12" key="1">
    <citation type="submission" date="2017-05" db="EMBL/GenBank/DDBJ databases">
        <authorList>
            <person name="Song R."/>
            <person name="Chenine A.L."/>
            <person name="Ruprecht R.M."/>
        </authorList>
    </citation>
    <scope>NUCLEOTIDE SEQUENCE [LARGE SCALE GENOMIC DNA]</scope>
    <source>
        <strain evidence="11 12">S567_C10_BS</strain>
    </source>
</reference>
<evidence type="ECO:0000256" key="1">
    <source>
        <dbReference type="ARBA" id="ARBA00005112"/>
    </source>
</evidence>
<evidence type="ECO:0000256" key="6">
    <source>
        <dbReference type="ARBA" id="ARBA00023002"/>
    </source>
</evidence>
<dbReference type="Proteomes" id="UP000194857">
    <property type="component" value="Unassembled WGS sequence"/>
</dbReference>
<keyword evidence="9" id="KW-0503">Monooxygenase</keyword>
<feature type="domain" description="Flavin reductase like" evidence="8">
    <location>
        <begin position="15"/>
        <end position="162"/>
    </location>
</feature>
<keyword evidence="5" id="KW-0058">Aromatic hydrocarbons catabolism</keyword>
<dbReference type="AlphaFoldDB" id="A0A072ZDW9"/>
<accession>A0A072ZDW9</accession>
<dbReference type="eggNOG" id="COG1853">
    <property type="taxonomic scope" value="Bacteria"/>
</dbReference>
<evidence type="ECO:0000313" key="10">
    <source>
        <dbReference type="EMBL" id="MZZ15634.1"/>
    </source>
</evidence>
<dbReference type="InterPro" id="IPR002563">
    <property type="entry name" value="Flavin_Rdtase-like_dom"/>
</dbReference>
<evidence type="ECO:0000313" key="11">
    <source>
        <dbReference type="EMBL" id="OTI56179.1"/>
    </source>
</evidence>
<dbReference type="EMBL" id="WXZT01000022">
    <property type="protein sequence ID" value="MZZ15634.1"/>
    <property type="molecule type" value="Genomic_DNA"/>
</dbReference>
<evidence type="ECO:0000313" key="13">
    <source>
        <dbReference type="Proteomes" id="UP000433532"/>
    </source>
</evidence>
<protein>
    <recommendedName>
        <fullName evidence="3">4-hydroxyphenylacetate 3-monooxygenase reductase component</fullName>
    </recommendedName>
</protein>
<dbReference type="SMART" id="SM00903">
    <property type="entry name" value="Flavin_Reduct"/>
    <property type="match status" value="1"/>
</dbReference>
<dbReference type="GO" id="GO:0051287">
    <property type="term" value="F:NAD binding"/>
    <property type="evidence" value="ECO:0007669"/>
    <property type="project" value="InterPro"/>
</dbReference>
<evidence type="ECO:0000313" key="9">
    <source>
        <dbReference type="EMBL" id="MUI38464.1"/>
    </source>
</evidence>
<evidence type="ECO:0000313" key="12">
    <source>
        <dbReference type="Proteomes" id="UP000194857"/>
    </source>
</evidence>
<dbReference type="SMR" id="A0A072ZDW9"/>
<keyword evidence="7" id="KW-0520">NAD</keyword>
<dbReference type="PANTHER" id="PTHR30466">
    <property type="entry name" value="FLAVIN REDUCTASE"/>
    <property type="match status" value="1"/>
</dbReference>